<comment type="caution">
    <text evidence="5">The sequence shown here is derived from an EMBL/GenBank/DDBJ whole genome shotgun (WGS) entry which is preliminary data.</text>
</comment>
<dbReference type="AlphaFoldDB" id="A0A9Q0FJE2"/>
<dbReference type="InterPro" id="IPR025287">
    <property type="entry name" value="WAK_GUB"/>
</dbReference>
<protein>
    <recommendedName>
        <fullName evidence="4">Wall-associated receptor kinase galacturonan-binding domain-containing protein</fullName>
    </recommendedName>
</protein>
<keyword evidence="2 3" id="KW-0732">Signal</keyword>
<evidence type="ECO:0000259" key="4">
    <source>
        <dbReference type="Pfam" id="PF13947"/>
    </source>
</evidence>
<feature type="signal peptide" evidence="3">
    <location>
        <begin position="1"/>
        <end position="29"/>
    </location>
</feature>
<reference evidence="5" key="1">
    <citation type="submission" date="2022-02" db="EMBL/GenBank/DDBJ databases">
        <authorList>
            <person name="Henning P.M."/>
            <person name="McCubbin A.G."/>
            <person name="Shore J.S."/>
        </authorList>
    </citation>
    <scope>NUCLEOTIDE SEQUENCE</scope>
    <source>
        <strain evidence="5">F60SS</strain>
        <tissue evidence="5">Leaves</tissue>
    </source>
</reference>
<evidence type="ECO:0000313" key="5">
    <source>
        <dbReference type="EMBL" id="KAJ4832541.1"/>
    </source>
</evidence>
<dbReference type="GO" id="GO:0030247">
    <property type="term" value="F:polysaccharide binding"/>
    <property type="evidence" value="ECO:0007669"/>
    <property type="project" value="InterPro"/>
</dbReference>
<dbReference type="OrthoDB" id="851479at2759"/>
<comment type="subcellular location">
    <subcellularLocation>
        <location evidence="1">Membrane</location>
        <topology evidence="1">Single-pass membrane protein</topology>
    </subcellularLocation>
</comment>
<dbReference type="Pfam" id="PF13947">
    <property type="entry name" value="GUB_WAK_bind"/>
    <property type="match status" value="1"/>
</dbReference>
<dbReference type="PANTHER" id="PTHR33138">
    <property type="entry name" value="OS01G0690200 PROTEIN"/>
    <property type="match status" value="1"/>
</dbReference>
<feature type="domain" description="Wall-associated receptor kinase galacturonan-binding" evidence="4">
    <location>
        <begin position="35"/>
        <end position="97"/>
    </location>
</feature>
<reference evidence="5" key="2">
    <citation type="journal article" date="2023" name="Plants (Basel)">
        <title>Annotation of the Turnera subulata (Passifloraceae) Draft Genome Reveals the S-Locus Evolved after the Divergence of Turneroideae from Passifloroideae in a Stepwise Manner.</title>
        <authorList>
            <person name="Henning P.M."/>
            <person name="Roalson E.H."/>
            <person name="Mir W."/>
            <person name="McCubbin A.G."/>
            <person name="Shore J.S."/>
        </authorList>
    </citation>
    <scope>NUCLEOTIDE SEQUENCE</scope>
    <source>
        <strain evidence="5">F60SS</strain>
    </source>
</reference>
<gene>
    <name evidence="5" type="ORF">Tsubulata_000102</name>
</gene>
<keyword evidence="6" id="KW-1185">Reference proteome</keyword>
<evidence type="ECO:0000313" key="6">
    <source>
        <dbReference type="Proteomes" id="UP001141552"/>
    </source>
</evidence>
<proteinExistence type="predicted"/>
<accession>A0A9Q0FJE2</accession>
<name>A0A9Q0FJE2_9ROSI</name>
<sequence>MFRGTTGRLLLAGCLSFLFLEVLFLTCNATDTNICATSCGHLLNISYPFRFANDPQGCGEDSYTLNCENNVPVLYLFSGRYYVQEINYHNFTIRLVDDGVQKDNCSSLPHSSLIYSYFSLGGPYAWYYYKIPSGLSIYDASHCVYDDPEKCLLKLSQAMVWITCPNPVDSLLYVDTAPCTNGSLLYHVSNSSVSQFKTHSYIIVEGMKASDLMESCRVDMVMLLPNKHYKNMSYKDIHNDLAYGFDISWYNTYCPKNCTMGCFADHKNRTSCIRFLRGMGGTLNS</sequence>
<dbReference type="GO" id="GO:0016020">
    <property type="term" value="C:membrane"/>
    <property type="evidence" value="ECO:0007669"/>
    <property type="project" value="UniProtKB-SubCell"/>
</dbReference>
<dbReference type="EMBL" id="JAKUCV010005122">
    <property type="protein sequence ID" value="KAJ4832541.1"/>
    <property type="molecule type" value="Genomic_DNA"/>
</dbReference>
<evidence type="ECO:0000256" key="1">
    <source>
        <dbReference type="ARBA" id="ARBA00004167"/>
    </source>
</evidence>
<dbReference type="PANTHER" id="PTHR33138:SF30">
    <property type="entry name" value="LEAF RUST 10 DISEASE-RESISTANCE LOCUS RECEPTOR-LIKE PROTEIN KINASE-LIKE 2.7"/>
    <property type="match status" value="1"/>
</dbReference>
<evidence type="ECO:0000256" key="2">
    <source>
        <dbReference type="ARBA" id="ARBA00022729"/>
    </source>
</evidence>
<organism evidence="5 6">
    <name type="scientific">Turnera subulata</name>
    <dbReference type="NCBI Taxonomy" id="218843"/>
    <lineage>
        <taxon>Eukaryota</taxon>
        <taxon>Viridiplantae</taxon>
        <taxon>Streptophyta</taxon>
        <taxon>Embryophyta</taxon>
        <taxon>Tracheophyta</taxon>
        <taxon>Spermatophyta</taxon>
        <taxon>Magnoliopsida</taxon>
        <taxon>eudicotyledons</taxon>
        <taxon>Gunneridae</taxon>
        <taxon>Pentapetalae</taxon>
        <taxon>rosids</taxon>
        <taxon>fabids</taxon>
        <taxon>Malpighiales</taxon>
        <taxon>Passifloraceae</taxon>
        <taxon>Turnera</taxon>
    </lineage>
</organism>
<evidence type="ECO:0000256" key="3">
    <source>
        <dbReference type="SAM" id="SignalP"/>
    </source>
</evidence>
<dbReference type="Proteomes" id="UP001141552">
    <property type="component" value="Unassembled WGS sequence"/>
</dbReference>
<feature type="chain" id="PRO_5040399191" description="Wall-associated receptor kinase galacturonan-binding domain-containing protein" evidence="3">
    <location>
        <begin position="30"/>
        <end position="285"/>
    </location>
</feature>